<dbReference type="STRING" id="555778.Hneap_1917"/>
<protein>
    <recommendedName>
        <fullName evidence="1">DNA-directed DNA polymerase</fullName>
        <ecNumber evidence="1">2.7.7.7</ecNumber>
    </recommendedName>
</protein>
<reference evidence="4 5" key="1">
    <citation type="submission" date="2009-10" db="EMBL/GenBank/DDBJ databases">
        <title>Complete sequence of Halothiobacillus neapolitanus c2.</title>
        <authorList>
            <consortium name="US DOE Joint Genome Institute"/>
            <person name="Lucas S."/>
            <person name="Copeland A."/>
            <person name="Lapidus A."/>
            <person name="Glavina del Rio T."/>
            <person name="Tice H."/>
            <person name="Bruce D."/>
            <person name="Goodwin L."/>
            <person name="Pitluck S."/>
            <person name="Davenport K."/>
            <person name="Brettin T."/>
            <person name="Detter J.C."/>
            <person name="Han C."/>
            <person name="Tapia R."/>
            <person name="Larimer F."/>
            <person name="Land M."/>
            <person name="Hauser L."/>
            <person name="Kyrpides N."/>
            <person name="Mikhailova N."/>
            <person name="Kerfeld C."/>
            <person name="Cannon G."/>
            <person name="Heinhort S."/>
        </authorList>
    </citation>
    <scope>NUCLEOTIDE SEQUENCE [LARGE SCALE GENOMIC DNA]</scope>
    <source>
        <strain evidence="5">ATCC 23641 / c2</strain>
    </source>
</reference>
<comment type="catalytic activity">
    <reaction evidence="3">
        <text>DNA(n) + a 2'-deoxyribonucleoside 5'-triphosphate = DNA(n+1) + diphosphate</text>
        <dbReference type="Rhea" id="RHEA:22508"/>
        <dbReference type="Rhea" id="RHEA-COMP:17339"/>
        <dbReference type="Rhea" id="RHEA-COMP:17340"/>
        <dbReference type="ChEBI" id="CHEBI:33019"/>
        <dbReference type="ChEBI" id="CHEBI:61560"/>
        <dbReference type="ChEBI" id="CHEBI:173112"/>
        <dbReference type="EC" id="2.7.7.7"/>
    </reaction>
</comment>
<dbReference type="KEGG" id="hna:Hneap_1917"/>
<evidence type="ECO:0000256" key="2">
    <source>
        <dbReference type="ARBA" id="ARBA00022932"/>
    </source>
</evidence>
<dbReference type="GO" id="GO:0003887">
    <property type="term" value="F:DNA-directed DNA polymerase activity"/>
    <property type="evidence" value="ECO:0007669"/>
    <property type="project" value="UniProtKB-KW"/>
</dbReference>
<dbReference type="Pfam" id="PF13177">
    <property type="entry name" value="DNA_pol3_delta2"/>
    <property type="match status" value="1"/>
</dbReference>
<name>D0L216_HALNC</name>
<proteinExistence type="predicted"/>
<organism evidence="4 5">
    <name type="scientific">Halothiobacillus neapolitanus (strain ATCC 23641 / DSM 15147 / CIP 104769 / NCIMB 8539 / c2)</name>
    <name type="common">Thiobacillus neapolitanus</name>
    <dbReference type="NCBI Taxonomy" id="555778"/>
    <lineage>
        <taxon>Bacteria</taxon>
        <taxon>Pseudomonadati</taxon>
        <taxon>Pseudomonadota</taxon>
        <taxon>Gammaproteobacteria</taxon>
        <taxon>Chromatiales</taxon>
        <taxon>Halothiobacillaceae</taxon>
        <taxon>Halothiobacillus</taxon>
    </lineage>
</organism>
<evidence type="ECO:0000313" key="4">
    <source>
        <dbReference type="EMBL" id="ACX96739.1"/>
    </source>
</evidence>
<dbReference type="SUPFAM" id="SSF52540">
    <property type="entry name" value="P-loop containing nucleoside triphosphate hydrolases"/>
    <property type="match status" value="1"/>
</dbReference>
<sequence length="361" mass="40491">MARARTSKVAANKAITTNAVDGLAAESPWPISSVGVAEMPWLRAPWDRFLLMHRQDRLPHGLLVTGASGLGSLTLAREMAAYLLCADPVTTPGAERACGQCAACRLRLAGTHPDIQLLVRDNASKDISVEDIRTLIERFSLTRYGPLRVALIEQAERMNRSAANGLLKLLEEPPAGSLFLMTSERADLLPSTIRSRIQRLTMTVPRRAVIVDWLTQRYGLSTEEAELLWFIGDDRLMDGSPPSWDWQSPTTAWVRLMTERDQVLPVVKQWQTIDRDVLARWLMRIWVEVMRVHSGLPTEAPAPLQPLIQKLAGARSKSHWLKVHRVLLEFLQSARHPLNEELALDRLALDLIDPDLPARLV</sequence>
<dbReference type="Proteomes" id="UP000009102">
    <property type="component" value="Chromosome"/>
</dbReference>
<keyword evidence="2 4" id="KW-0239">DNA-directed DNA polymerase</keyword>
<dbReference type="AlphaFoldDB" id="D0L216"/>
<keyword evidence="5" id="KW-1185">Reference proteome</keyword>
<dbReference type="InterPro" id="IPR027417">
    <property type="entry name" value="P-loop_NTPase"/>
</dbReference>
<dbReference type="GO" id="GO:0006261">
    <property type="term" value="P:DNA-templated DNA replication"/>
    <property type="evidence" value="ECO:0007669"/>
    <property type="project" value="TreeGrafter"/>
</dbReference>
<evidence type="ECO:0000313" key="5">
    <source>
        <dbReference type="Proteomes" id="UP000009102"/>
    </source>
</evidence>
<dbReference type="EMBL" id="CP001801">
    <property type="protein sequence ID" value="ACX96739.1"/>
    <property type="molecule type" value="Genomic_DNA"/>
</dbReference>
<dbReference type="HOGENOM" id="CLU_006229_4_3_6"/>
<dbReference type="GO" id="GO:0009360">
    <property type="term" value="C:DNA polymerase III complex"/>
    <property type="evidence" value="ECO:0007669"/>
    <property type="project" value="TreeGrafter"/>
</dbReference>
<evidence type="ECO:0000256" key="3">
    <source>
        <dbReference type="ARBA" id="ARBA00049244"/>
    </source>
</evidence>
<keyword evidence="4" id="KW-0548">Nucleotidyltransferase</keyword>
<dbReference type="eggNOG" id="COG0470">
    <property type="taxonomic scope" value="Bacteria"/>
</dbReference>
<gene>
    <name evidence="4" type="ordered locus">Hneap_1917</name>
</gene>
<accession>D0L216</accession>
<dbReference type="PANTHER" id="PTHR11669">
    <property type="entry name" value="REPLICATION FACTOR C / DNA POLYMERASE III GAMMA-TAU SUBUNIT"/>
    <property type="match status" value="1"/>
</dbReference>
<dbReference type="Gene3D" id="3.40.50.300">
    <property type="entry name" value="P-loop containing nucleotide triphosphate hydrolases"/>
    <property type="match status" value="1"/>
</dbReference>
<dbReference type="PANTHER" id="PTHR11669:SF8">
    <property type="entry name" value="DNA POLYMERASE III SUBUNIT DELTA"/>
    <property type="match status" value="1"/>
</dbReference>
<dbReference type="InterPro" id="IPR050238">
    <property type="entry name" value="DNA_Rep/Repair_Clamp_Loader"/>
</dbReference>
<dbReference type="RefSeq" id="WP_012824772.1">
    <property type="nucleotide sequence ID" value="NC_013422.1"/>
</dbReference>
<evidence type="ECO:0000256" key="1">
    <source>
        <dbReference type="ARBA" id="ARBA00012417"/>
    </source>
</evidence>
<dbReference type="EC" id="2.7.7.7" evidence="1"/>
<keyword evidence="4" id="KW-0808">Transferase</keyword>